<reference evidence="2 3" key="1">
    <citation type="submission" date="2018-06" db="EMBL/GenBank/DDBJ databases">
        <authorList>
            <consortium name="Pathogen Informatics"/>
            <person name="Doyle S."/>
        </authorList>
    </citation>
    <scope>NUCLEOTIDE SEQUENCE [LARGE SCALE GENOMIC DNA]</scope>
    <source>
        <strain evidence="2 3">NCTC10692</strain>
    </source>
</reference>
<dbReference type="InterPro" id="IPR010982">
    <property type="entry name" value="Lambda_DNA-bd_dom_sf"/>
</dbReference>
<organism evidence="2 3">
    <name type="scientific">Ectopseudomonas oleovorans</name>
    <name type="common">Pseudomonas oleovorans</name>
    <dbReference type="NCBI Taxonomy" id="301"/>
    <lineage>
        <taxon>Bacteria</taxon>
        <taxon>Pseudomonadati</taxon>
        <taxon>Pseudomonadota</taxon>
        <taxon>Gammaproteobacteria</taxon>
        <taxon>Pseudomonadales</taxon>
        <taxon>Pseudomonadaceae</taxon>
        <taxon>Ectopseudomonas</taxon>
    </lineage>
</organism>
<sequence>MTSLHDVSEMLKEARRGAKLSQQALASRAGVARTTVARMETLAKGDMSVSVLVRLLAAAGYELKLVKAGHQRTIEGILNEQRSGQGVTAMAIQAFDVSAHLIDAETIRAYLSAALEDPNPDAFLLALSNVAKARGVIQLAAAAGVEPGSH</sequence>
<accession>A0A379JQY4</accession>
<dbReference type="InterPro" id="IPR001387">
    <property type="entry name" value="Cro/C1-type_HTH"/>
</dbReference>
<dbReference type="CDD" id="cd00093">
    <property type="entry name" value="HTH_XRE"/>
    <property type="match status" value="1"/>
</dbReference>
<dbReference type="SMART" id="SM00530">
    <property type="entry name" value="HTH_XRE"/>
    <property type="match status" value="1"/>
</dbReference>
<dbReference type="RefSeq" id="WP_244597223.1">
    <property type="nucleotide sequence ID" value="NZ_FNZC01000012.1"/>
</dbReference>
<evidence type="ECO:0000259" key="1">
    <source>
        <dbReference type="PROSITE" id="PS50943"/>
    </source>
</evidence>
<dbReference type="Proteomes" id="UP000255303">
    <property type="component" value="Unassembled WGS sequence"/>
</dbReference>
<evidence type="ECO:0000313" key="2">
    <source>
        <dbReference type="EMBL" id="SUD50764.1"/>
    </source>
</evidence>
<dbReference type="EMBL" id="UGUV01000002">
    <property type="protein sequence ID" value="SUD50764.1"/>
    <property type="molecule type" value="Genomic_DNA"/>
</dbReference>
<dbReference type="Pfam" id="PF21716">
    <property type="entry name" value="dnstrm_HI1420"/>
    <property type="match status" value="1"/>
</dbReference>
<dbReference type="InterPro" id="IPR014057">
    <property type="entry name" value="HI1420"/>
</dbReference>
<dbReference type="AlphaFoldDB" id="A0A379JQY4"/>
<gene>
    <name evidence="2" type="ORF">NCTC10692_01192</name>
</gene>
<protein>
    <submittedName>
        <fullName evidence="2">XRE family transcriptional regulator</fullName>
    </submittedName>
</protein>
<dbReference type="Gene3D" id="1.10.260.40">
    <property type="entry name" value="lambda repressor-like DNA-binding domains"/>
    <property type="match status" value="1"/>
</dbReference>
<feature type="domain" description="HTH cro/C1-type" evidence="1">
    <location>
        <begin position="11"/>
        <end position="66"/>
    </location>
</feature>
<proteinExistence type="predicted"/>
<dbReference type="Pfam" id="PF01381">
    <property type="entry name" value="HTH_3"/>
    <property type="match status" value="1"/>
</dbReference>
<dbReference type="SUPFAM" id="SSF47413">
    <property type="entry name" value="lambda repressor-like DNA-binding domains"/>
    <property type="match status" value="1"/>
</dbReference>
<dbReference type="PROSITE" id="PS50943">
    <property type="entry name" value="HTH_CROC1"/>
    <property type="match status" value="1"/>
</dbReference>
<name>A0A379JQY4_ECTOL</name>
<dbReference type="GO" id="GO:0003677">
    <property type="term" value="F:DNA binding"/>
    <property type="evidence" value="ECO:0007669"/>
    <property type="project" value="InterPro"/>
</dbReference>
<evidence type="ECO:0000313" key="3">
    <source>
        <dbReference type="Proteomes" id="UP000255303"/>
    </source>
</evidence>